<comment type="caution">
    <text evidence="1">The sequence shown here is derived from an EMBL/GenBank/DDBJ whole genome shotgun (WGS) entry which is preliminary data.</text>
</comment>
<dbReference type="InterPro" id="IPR022121">
    <property type="entry name" value="Peptidase_M73_camelysin"/>
</dbReference>
<dbReference type="InterPro" id="IPR023833">
    <property type="entry name" value="Signal_pept_SipW-depend-type"/>
</dbReference>
<accession>A0A2P7V533</accession>
<gene>
    <name evidence="1" type="ORF">C7R93_16495</name>
</gene>
<dbReference type="Pfam" id="PF12389">
    <property type="entry name" value="Peptidase_M73"/>
    <property type="match status" value="1"/>
</dbReference>
<evidence type="ECO:0000313" key="1">
    <source>
        <dbReference type="EMBL" id="PSJ94313.1"/>
    </source>
</evidence>
<dbReference type="EMBL" id="PXZM01000024">
    <property type="protein sequence ID" value="PSJ94313.1"/>
    <property type="molecule type" value="Genomic_DNA"/>
</dbReference>
<dbReference type="RefSeq" id="WP_106839836.1">
    <property type="nucleotide sequence ID" value="NZ_JARMEZ010000040.1"/>
</dbReference>
<dbReference type="AlphaFoldDB" id="A0A2P7V533"/>
<name>A0A2P7V533_9BACL</name>
<dbReference type="Proteomes" id="UP000240419">
    <property type="component" value="Unassembled WGS sequence"/>
</dbReference>
<dbReference type="OrthoDB" id="2660939at2"/>
<keyword evidence="1" id="KW-0132">Cell division</keyword>
<dbReference type="GO" id="GO:0051301">
    <property type="term" value="P:cell division"/>
    <property type="evidence" value="ECO:0007669"/>
    <property type="project" value="UniProtKB-KW"/>
</dbReference>
<reference evidence="1 2" key="1">
    <citation type="submission" date="2018-03" db="EMBL/GenBank/DDBJ databases">
        <title>Brevisbacillus phylogenomics.</title>
        <authorList>
            <person name="Dunlap C."/>
        </authorList>
    </citation>
    <scope>NUCLEOTIDE SEQUENCE [LARGE SCALE GENOMIC DNA]</scope>
    <source>
        <strain evidence="1 2">NRRL NRS-1210</strain>
    </source>
</reference>
<evidence type="ECO:0000313" key="2">
    <source>
        <dbReference type="Proteomes" id="UP000240419"/>
    </source>
</evidence>
<protein>
    <submittedName>
        <fullName evidence="1">Cell division protein FtsN</fullName>
    </submittedName>
</protein>
<organism evidence="1 2">
    <name type="scientific">Brevibacillus fortis</name>
    <dbReference type="NCBI Taxonomy" id="2126352"/>
    <lineage>
        <taxon>Bacteria</taxon>
        <taxon>Bacillati</taxon>
        <taxon>Bacillota</taxon>
        <taxon>Bacilli</taxon>
        <taxon>Bacillales</taxon>
        <taxon>Paenibacillaceae</taxon>
        <taxon>Brevibacillus</taxon>
    </lineage>
</organism>
<keyword evidence="1" id="KW-0131">Cell cycle</keyword>
<keyword evidence="2" id="KW-1185">Reference proteome</keyword>
<dbReference type="NCBIfam" id="TIGR04088">
    <property type="entry name" value="cognate_SipW"/>
    <property type="match status" value="1"/>
</dbReference>
<sequence>MNLKKQFALTLASVGLGAALIGGGTFAYFSDQEKVENTFAAGTLDLAVNPEVVFDLKNMKPGDKAKRSYKLTNNGTLAIQNVFLTSDYTITDAKGNNAEDLGKHLRVNFIYNVDNKDVIVYSDTLSEMKAKQGVARPDLLAGHTLNAKDINDIRVEIEFVENNKDQNQFQGDGVKLKWTFDATQTKGKEL</sequence>
<proteinExistence type="predicted"/>